<sequence length="124" mass="14036">MLFNHENIGVFLLTFLFLVLTSPFSYSLNDPTKPIYSVATTYDKTSQKIVHSSKELLLQSIFLSKEKKIVVVNGDILREGSFVDGVMVDGIHESYVTMKYKGNTVKLMLSKKIYLDEVTGEVIH</sequence>
<dbReference type="EMBL" id="MDLC01000031">
    <property type="protein sequence ID" value="ODS23338.1"/>
    <property type="molecule type" value="Genomic_DNA"/>
</dbReference>
<gene>
    <name evidence="1" type="ORF">AB835_09280</name>
</gene>
<reference evidence="1 2" key="1">
    <citation type="journal article" date="2016" name="Appl. Environ. Microbiol.">
        <title>Lack of Overt Genome Reduction in the Bryostatin-Producing Bryozoan Symbiont "Candidatus Endobugula sertula".</title>
        <authorList>
            <person name="Miller I.J."/>
            <person name="Vanee N."/>
            <person name="Fong S.S."/>
            <person name="Lim-Fong G.E."/>
            <person name="Kwan J.C."/>
        </authorList>
    </citation>
    <scope>NUCLEOTIDE SEQUENCE [LARGE SCALE GENOMIC DNA]</scope>
    <source>
        <strain evidence="1">AB1-4</strain>
    </source>
</reference>
<evidence type="ECO:0008006" key="3">
    <source>
        <dbReference type="Google" id="ProtNLM"/>
    </source>
</evidence>
<dbReference type="AlphaFoldDB" id="A0A1D2QP26"/>
<evidence type="ECO:0000313" key="2">
    <source>
        <dbReference type="Proteomes" id="UP000242502"/>
    </source>
</evidence>
<accession>A0A1D2QP26</accession>
<proteinExistence type="predicted"/>
<comment type="caution">
    <text evidence="1">The sequence shown here is derived from an EMBL/GenBank/DDBJ whole genome shotgun (WGS) entry which is preliminary data.</text>
</comment>
<evidence type="ECO:0000313" key="1">
    <source>
        <dbReference type="EMBL" id="ODS23338.1"/>
    </source>
</evidence>
<protein>
    <recommendedName>
        <fullName evidence="3">MSHA biogenesis protein MshK</fullName>
    </recommendedName>
</protein>
<dbReference type="STRING" id="62101.AB835_09280"/>
<organism evidence="1 2">
    <name type="scientific">Candidatus Endobugula sertula</name>
    <name type="common">Bugula neritina bacterial symbiont</name>
    <dbReference type="NCBI Taxonomy" id="62101"/>
    <lineage>
        <taxon>Bacteria</taxon>
        <taxon>Pseudomonadati</taxon>
        <taxon>Pseudomonadota</taxon>
        <taxon>Gammaproteobacteria</taxon>
        <taxon>Cellvibrionales</taxon>
        <taxon>Cellvibrionaceae</taxon>
        <taxon>Candidatus Endobugula</taxon>
    </lineage>
</organism>
<dbReference type="Proteomes" id="UP000242502">
    <property type="component" value="Unassembled WGS sequence"/>
</dbReference>
<name>A0A1D2QP26_9GAMM</name>